<feature type="transmembrane region" description="Helical" evidence="2">
    <location>
        <begin position="64"/>
        <end position="81"/>
    </location>
</feature>
<organism evidence="3 4">
    <name type="scientific">candidate division CPR3 bacterium 4484_211</name>
    <dbReference type="NCBI Taxonomy" id="1968527"/>
    <lineage>
        <taxon>Bacteria</taxon>
        <taxon>Bacteria division CPR3</taxon>
    </lineage>
</organism>
<evidence type="ECO:0000256" key="2">
    <source>
        <dbReference type="SAM" id="Phobius"/>
    </source>
</evidence>
<reference evidence="4" key="1">
    <citation type="submission" date="2017-03" db="EMBL/GenBank/DDBJ databases">
        <title>Novel pathways for hydrocarbon cycling and metabolic interdependencies in hydrothermal sediment communities.</title>
        <authorList>
            <person name="Dombrowski N."/>
            <person name="Seitz K."/>
            <person name="Teske A."/>
            <person name="Baker B."/>
        </authorList>
    </citation>
    <scope>NUCLEOTIDE SEQUENCE [LARGE SCALE GENOMIC DNA]</scope>
</reference>
<accession>A0A1W9NXI7</accession>
<proteinExistence type="predicted"/>
<dbReference type="AlphaFoldDB" id="A0A1W9NXI7"/>
<keyword evidence="2" id="KW-1133">Transmembrane helix</keyword>
<feature type="region of interest" description="Disordered" evidence="1">
    <location>
        <begin position="1"/>
        <end position="59"/>
    </location>
</feature>
<keyword evidence="2" id="KW-0812">Transmembrane</keyword>
<feature type="non-terminal residue" evidence="3">
    <location>
        <position position="257"/>
    </location>
</feature>
<comment type="caution">
    <text evidence="3">The sequence shown here is derived from an EMBL/GenBank/DDBJ whole genome shotgun (WGS) entry which is preliminary data.</text>
</comment>
<dbReference type="EMBL" id="MZGJ01000018">
    <property type="protein sequence ID" value="OQX50789.1"/>
    <property type="molecule type" value="Genomic_DNA"/>
</dbReference>
<dbReference type="Proteomes" id="UP000192520">
    <property type="component" value="Unassembled WGS sequence"/>
</dbReference>
<evidence type="ECO:0000313" key="4">
    <source>
        <dbReference type="Proteomes" id="UP000192520"/>
    </source>
</evidence>
<protein>
    <submittedName>
        <fullName evidence="3">Uncharacterized protein</fullName>
    </submittedName>
</protein>
<keyword evidence="2" id="KW-0472">Membrane</keyword>
<sequence length="257" mass="27783">MPNAKDEAWRCPGREKGKESPQRPQGLVPRPHPPKGRERSRFIAAGGKNKDPPKGGRRKKVKKLVSIILLVATVATMLGHTQPVSADSPDSCWAIQIPKGVWHGNEEHVLTVELVPDGWAGETVNVSISVVNNVSVHPGNNIRVESGGTSITILGVEDEPYSTTVAEGQMTFDSTIQVVLELNACDGWSSIGGSVVTFCPIPPVEKGAKVWWKKVDENGNPLAGATFEASFSTDLQVVDQRLTSGEDGLCWIEFAWE</sequence>
<feature type="compositionally biased region" description="Basic and acidic residues" evidence="1">
    <location>
        <begin position="1"/>
        <end position="21"/>
    </location>
</feature>
<evidence type="ECO:0000256" key="1">
    <source>
        <dbReference type="SAM" id="MobiDB-lite"/>
    </source>
</evidence>
<gene>
    <name evidence="3" type="ORF">B5M47_02975</name>
</gene>
<evidence type="ECO:0000313" key="3">
    <source>
        <dbReference type="EMBL" id="OQX50789.1"/>
    </source>
</evidence>
<name>A0A1W9NXI7_UNCC3</name>